<evidence type="ECO:0000256" key="1">
    <source>
        <dbReference type="SAM" id="Phobius"/>
    </source>
</evidence>
<proteinExistence type="predicted"/>
<organism evidence="3 4">
    <name type="scientific">Microseira wollei NIES-4236</name>
    <dbReference type="NCBI Taxonomy" id="2530354"/>
    <lineage>
        <taxon>Bacteria</taxon>
        <taxon>Bacillati</taxon>
        <taxon>Cyanobacteriota</taxon>
        <taxon>Cyanophyceae</taxon>
        <taxon>Oscillatoriophycideae</taxon>
        <taxon>Aerosakkonematales</taxon>
        <taxon>Aerosakkonemataceae</taxon>
        <taxon>Microseira</taxon>
    </lineage>
</organism>
<dbReference type="AlphaFoldDB" id="A0AAV3XFR3"/>
<evidence type="ECO:0000259" key="2">
    <source>
        <dbReference type="Pfam" id="PF02517"/>
    </source>
</evidence>
<comment type="caution">
    <text evidence="3">The sequence shown here is derived from an EMBL/GenBank/DDBJ whole genome shotgun (WGS) entry which is preliminary data.</text>
</comment>
<feature type="transmembrane region" description="Helical" evidence="1">
    <location>
        <begin position="90"/>
        <end position="114"/>
    </location>
</feature>
<evidence type="ECO:0000313" key="4">
    <source>
        <dbReference type="Proteomes" id="UP001050975"/>
    </source>
</evidence>
<dbReference type="NCBIfam" id="TIGR01167">
    <property type="entry name" value="LPXTG_anchor"/>
    <property type="match status" value="1"/>
</dbReference>
<keyword evidence="1" id="KW-1133">Transmembrane helix</keyword>
<feature type="transmembrane region" description="Helical" evidence="1">
    <location>
        <begin position="247"/>
        <end position="267"/>
    </location>
</feature>
<reference evidence="3" key="1">
    <citation type="submission" date="2019-10" db="EMBL/GenBank/DDBJ databases">
        <title>Draft genome sequece of Microseira wollei NIES-4236.</title>
        <authorList>
            <person name="Yamaguchi H."/>
            <person name="Suzuki S."/>
            <person name="Kawachi M."/>
        </authorList>
    </citation>
    <scope>NUCLEOTIDE SEQUENCE</scope>
    <source>
        <strain evidence="3">NIES-4236</strain>
    </source>
</reference>
<feature type="transmembrane region" description="Helical" evidence="1">
    <location>
        <begin position="45"/>
        <end position="64"/>
    </location>
</feature>
<protein>
    <submittedName>
        <fullName evidence="3">Abortive infection protein</fullName>
    </submittedName>
</protein>
<dbReference type="Proteomes" id="UP001050975">
    <property type="component" value="Unassembled WGS sequence"/>
</dbReference>
<dbReference type="EMBL" id="BLAY01000134">
    <property type="protein sequence ID" value="GET41792.1"/>
    <property type="molecule type" value="Genomic_DNA"/>
</dbReference>
<feature type="transmembrane region" description="Helical" evidence="1">
    <location>
        <begin position="126"/>
        <end position="145"/>
    </location>
</feature>
<dbReference type="Pfam" id="PF02517">
    <property type="entry name" value="Rce1-like"/>
    <property type="match status" value="1"/>
</dbReference>
<gene>
    <name evidence="3" type="ORF">MiSe_66060</name>
</gene>
<dbReference type="InterPro" id="IPR003675">
    <property type="entry name" value="Rce1/LyrA-like_dom"/>
</dbReference>
<keyword evidence="1" id="KW-0812">Transmembrane</keyword>
<feature type="transmembrane region" description="Helical" evidence="1">
    <location>
        <begin position="157"/>
        <end position="176"/>
    </location>
</feature>
<dbReference type="GO" id="GO:0004175">
    <property type="term" value="F:endopeptidase activity"/>
    <property type="evidence" value="ECO:0007669"/>
    <property type="project" value="UniProtKB-ARBA"/>
</dbReference>
<sequence length="273" mass="30710">MRLNHYRLASCPAPIRLGVFLLTLLLLWVPVAAPIYWLGRDQNSVTILTMGLLFGEFLLLLGFWGEKVYRQPHLLNSYGLVRTRQNGLELLVGLSIGLLFVLSLFGLEGILGWLVWQQPDDRFPRVILEGLGSALLIGLAEEVVFRGWLLDELQRDYLPRVVVWADAVIFALLHFIRPLQAMLRTLPTFPALVLFGLTMVWAKQGSQGLLGLPIGLHAGLVWAYYIINVGQLVQYSGKVPDWITGVEGNPLLGVMGLLFLGVLAFWMKRRIRN</sequence>
<dbReference type="GO" id="GO:0080120">
    <property type="term" value="P:CAAX-box protein maturation"/>
    <property type="evidence" value="ECO:0007669"/>
    <property type="project" value="UniProtKB-ARBA"/>
</dbReference>
<dbReference type="PANTHER" id="PTHR39430">
    <property type="entry name" value="MEMBRANE-ASSOCIATED PROTEASE-RELATED"/>
    <property type="match status" value="1"/>
</dbReference>
<feature type="transmembrane region" description="Helical" evidence="1">
    <location>
        <begin position="20"/>
        <end position="39"/>
    </location>
</feature>
<accession>A0AAV3XFR3</accession>
<keyword evidence="4" id="KW-1185">Reference proteome</keyword>
<feature type="transmembrane region" description="Helical" evidence="1">
    <location>
        <begin position="182"/>
        <end position="202"/>
    </location>
</feature>
<feature type="transmembrane region" description="Helical" evidence="1">
    <location>
        <begin position="209"/>
        <end position="227"/>
    </location>
</feature>
<feature type="domain" description="CAAX prenyl protease 2/Lysostaphin resistance protein A-like" evidence="2">
    <location>
        <begin position="127"/>
        <end position="220"/>
    </location>
</feature>
<evidence type="ECO:0000313" key="3">
    <source>
        <dbReference type="EMBL" id="GET41792.1"/>
    </source>
</evidence>
<keyword evidence="1" id="KW-0472">Membrane</keyword>
<dbReference type="PANTHER" id="PTHR39430:SF1">
    <property type="entry name" value="PROTEASE"/>
    <property type="match status" value="1"/>
</dbReference>
<name>A0AAV3XFR3_9CYAN</name>